<dbReference type="EMBL" id="CP137845">
    <property type="protein sequence ID" value="WPB54032.1"/>
    <property type="molecule type" value="Genomic_DNA"/>
</dbReference>
<protein>
    <submittedName>
        <fullName evidence="4">Uncharacterized protein</fullName>
    </submittedName>
</protein>
<feature type="signal peptide" evidence="3">
    <location>
        <begin position="1"/>
        <end position="23"/>
    </location>
</feature>
<dbReference type="Proteomes" id="UP001303601">
    <property type="component" value="Chromosome"/>
</dbReference>
<keyword evidence="1" id="KW-0175">Coiled coil</keyword>
<reference evidence="4" key="1">
    <citation type="submission" date="2023-11" db="EMBL/GenBank/DDBJ databases">
        <title>Completed genome sequence of Mycoplasma equirhinis type strain M432/72.</title>
        <authorList>
            <person name="Spergser J."/>
        </authorList>
    </citation>
    <scope>NUCLEOTIDE SEQUENCE [LARGE SCALE GENOMIC DNA]</scope>
    <source>
        <strain evidence="4">M432/72</strain>
    </source>
</reference>
<feature type="compositionally biased region" description="Basic and acidic residues" evidence="2">
    <location>
        <begin position="736"/>
        <end position="768"/>
    </location>
</feature>
<proteinExistence type="predicted"/>
<evidence type="ECO:0000256" key="1">
    <source>
        <dbReference type="SAM" id="Coils"/>
    </source>
</evidence>
<feature type="coiled-coil region" evidence="1">
    <location>
        <begin position="2164"/>
        <end position="2198"/>
    </location>
</feature>
<feature type="coiled-coil region" evidence="1">
    <location>
        <begin position="1981"/>
        <end position="2098"/>
    </location>
</feature>
<evidence type="ECO:0000313" key="4">
    <source>
        <dbReference type="EMBL" id="WPB54032.1"/>
    </source>
</evidence>
<dbReference type="PANTHER" id="PTHR43941:SF1">
    <property type="entry name" value="STRUCTURAL MAINTENANCE OF CHROMOSOMES PROTEIN 2"/>
    <property type="match status" value="1"/>
</dbReference>
<dbReference type="PANTHER" id="PTHR43941">
    <property type="entry name" value="STRUCTURAL MAINTENANCE OF CHROMOSOMES PROTEIN 2"/>
    <property type="match status" value="1"/>
</dbReference>
<feature type="coiled-coil region" evidence="1">
    <location>
        <begin position="1604"/>
        <end position="1828"/>
    </location>
</feature>
<feature type="region of interest" description="Disordered" evidence="2">
    <location>
        <begin position="730"/>
        <end position="774"/>
    </location>
</feature>
<feature type="coiled-coil region" evidence="1">
    <location>
        <begin position="1854"/>
        <end position="1885"/>
    </location>
</feature>
<name>A0ABZ0PAI6_9BACT</name>
<gene>
    <name evidence="4" type="ORF">R9B83_00440</name>
</gene>
<keyword evidence="3" id="KW-0732">Signal</keyword>
<feature type="region of interest" description="Disordered" evidence="2">
    <location>
        <begin position="1271"/>
        <end position="1308"/>
    </location>
</feature>
<evidence type="ECO:0000313" key="5">
    <source>
        <dbReference type="Proteomes" id="UP001303601"/>
    </source>
</evidence>
<dbReference type="GeneID" id="94493333"/>
<accession>A0ABZ0PAI6</accession>
<dbReference type="RefSeq" id="WP_140031417.1">
    <property type="nucleotide sequence ID" value="NZ_CP137845.1"/>
</dbReference>
<sequence>MNSNKKKTAIIVGSVATALLASAAIATALYLKGKNKLDKPKDKTTFIDFGISKEDQKEFGAHDAKVEEEFKKIRKYIEKIIENLNKGINEAKKDLSIQDYNVLINYLKDGIKIGEDAFPILDKSIKALAEYLEKQKLLQDDRKRLAETIEKAKEAIASAQSKLDGLLKDKSKVEKRAETIIRQIKEAIERAEKGTIIPEFKASIKELEELSAAAEEIKTKAKIFDLNDIINKLDGAINDAKAEIQILKDKISKQDEAAQKEAIKKFAEELKDKVDKAIKKGEDAQTVEELEEAKKQIDTLKDVASEAAKEANKLNEPEAKAKIESQIQRLEEESKKLNKRIEEKKAKDSELKNELKELLEELKKAGEDAQNAQSLNDLNKAIAELEAKISKGQDLQPKLNQAKLTDEADTLKKALEKAAEILTDAKNRKDAENTRISEIKTKLNNQKQDLESKTNNIKTKESITDLENALSELTKAINDGESLNNEVKDDKSKDSFKDEYNAFAKTLEDAKNQAQSSQQKLDALKQAKNELDKKVADAISNANEAIKEANQNKNSEDKDKLSSVLEQISKAKSELEKAKQDSETANDAENKKKCEDKLAELETAKAEIEAQKTKVENKEKEIAKTKEEIKKQIEDLNEKIGKVDEAIKDKNKNNIDLTKKELDKEIQKAEELLEKIKDEGKLESEKIDLNSKITDAKNKSKAAEEALKNINKAEDDAKKAVEEAKQKLNKAIGDAKNVDPNKLDDLKEKQKQLDEAIEKGNKANKQADDAGVSDQTLKDKLAEAQTEKQKLEEKIKKAEADNINQIKQKIANVISVLDTAINKVDETTQIANKHDLEKTEEAITTITNALKSATDVKTETEGNKDKYQGEFNNLVSKITEAEEKQNAILKQKQDIEAERKAADQEYETLKQDVDANILLFDNNTDKLDKVTEAIGKLEENLNSANALLAKTKDIKYTALQTTVEALITKINEKLVAARAKKQDLENAQEAEKQRIKKLKEDLNKAKQDLQDKSSALNNAQGLDKKTEALKDLNDAITEADKLISQVTEKDKLTNAKTEWEDFNSKLTEAKQLSRDKQDEINAKKQDLDNKINAIKRKVETESETADIAIKEKDKTKLEASKDKLETLVNDLKELQKETEQEKYSAGTNQVTDELAKVNEQLKNVTDELNSETDRIKKVKEALEKATNDLKHAKQEATNNKDNVDKLEKALQDLQTQYGLANNTYIEHNKPENTKIPELQKALHDLKVELDTYQAFKKDLEDKNNETKKKLEKELENAKEKADKAINEADAAGNDKQKLDDAKKKLDDSKEELDKIAEDAGKNGYDRAKKDAEEKSKEIDKKLKDIISKLNDKTSEELDKLINELTQNNDSVKALDGVDELNDKLSPFEKLINDTRTSYTNLNTQENRNNNDINQKLNKLNDLLNESTQTYNAKNADLSSKKTATEEKYNEANNIASPLLTQSENLNGKSVGDLTKLITDLEDAKTKATEAKNLATTNKYSKYVTESDKLINKINEAIEKVTSAKNNLEGENKQAEKLIEEIEEKIKNIGDKKALITTDKKEKIDELETLISDLNNANSDGITFHNEKNKFENPLAKRPDVSGKLKELKDLTDGTTTELNQLRQKLSENKKAVEDAFNAAKNKETEKRNSIDKAKVDKKIPSLEQALNDLREIKELADKAKELESQKGYAAKKGDIDAIANKIDTEIQEFEELLKQAKQTERERIQELVKKIQDQITNLNNVENATKGQFSTSGALKNQIEKLEKELVKANELKDKVQIETDGNLIEPKKNLSEAIANANATLELAKEKANAIEKIEKLSDLKVEEKTQFINEVNKAENKQKIDEIVAKAEAKNSQNKSTNIQKLKTEIEKHIEELNNKSKELEDGVGKLPLQDLSSLLDQIASKIENAQKFYNSNKDKYNELSQDFKGLKNSIDNANNVYKKVKSHVESGKQSIDIDLARLADELGKLTPKIIDTATLVEISDLISKLEQLESKVDELMGRCNTANYKTSEANKLKNDVLAAKEKAKTIKENLETYNSIKQQINNLTNISNKEKAKKLQELEANKTNKNKMNQILNEAKELDAKYKKFREEFDNIKTEIPKLANDFDNQKQYQEKQISNITSDKDKINKSSGNSSLKVSEIQNSNTKLIQDKTKLEQTLQNNQIDFENDEIANIENKLKEISKEYEKEKQTLLDYKLKSLVNDAYYYYHIFAADESKFSILNKEYELTGNTGFYVKRTKLYSEANDILFNKIYSLKYDNSSNFEENENNFNTYKSKIDEIKNYYDSPYKKQVEYIESLQKLVKEKEELLSNNFSDSKYQNIKDKYIQLIKELFDKPFVNNINDYQNIWDKHLKEDYEAIVNKILNQIDLIKYAEHIVFDYNGTNKSQTFASNVTSNLLKPRHLSNNHFDNSKYDIKINRIIPNDKDGFLHVEYELSLKSQPGISISAQDRSGAGYRTVIRDSALINSSFQYQIKENNFYKDVFDYDWLSLKINSGDKLANFQNICNFKFKANEGHKGERITINSVTHSSNKLKIVFHYEITYNNGTGNVTDRFTFYEWEFDFTALMEKNKTNAVKKIHNESRFLYKNSNSQIQSLASAIWKNRDNEKGNITVKNDKLHSVGNSKFALKYEIQDANDITGKLLIRVRYYYNNVEIQDTGNLSLIEGNCLTGPEWFKTHYKLDFTQEDFINNMIKYDTKYSTTLFSGHLNINKFKQAKSWNDDDLFWYFFQDKFTYHRNEVRKFARNLIGGDGPNTEFALNKANLRMDKNLNTHNVIIEWSSIWNVKAYFYDSIMNSHMMEQTFEIKSNLVDIGPIVQTMLITRIIYSNDSFGDVYSLCQLVRDASKKKPNGAPTGIVKLQDLVNNLFLNKYSRFPNDYTKVWQNAWNNRDEIQNDYKMVIDEYKQIRDYSGTGRWGSDETFEKSIHKFFDEDVYYPIK</sequence>
<evidence type="ECO:0000256" key="3">
    <source>
        <dbReference type="SAM" id="SignalP"/>
    </source>
</evidence>
<organism evidence="4 5">
    <name type="scientific">Metamycoplasma equirhinis</name>
    <dbReference type="NCBI Taxonomy" id="92402"/>
    <lineage>
        <taxon>Bacteria</taxon>
        <taxon>Bacillati</taxon>
        <taxon>Mycoplasmatota</taxon>
        <taxon>Mycoplasmoidales</taxon>
        <taxon>Metamycoplasmataceae</taxon>
        <taxon>Metamycoplasma</taxon>
    </lineage>
</organism>
<feature type="compositionally biased region" description="Basic and acidic residues" evidence="2">
    <location>
        <begin position="569"/>
        <end position="592"/>
    </location>
</feature>
<evidence type="ECO:0000256" key="2">
    <source>
        <dbReference type="SAM" id="MobiDB-lite"/>
    </source>
</evidence>
<feature type="chain" id="PRO_5046999422" evidence="3">
    <location>
        <begin position="24"/>
        <end position="2937"/>
    </location>
</feature>
<feature type="region of interest" description="Disordered" evidence="2">
    <location>
        <begin position="546"/>
        <end position="592"/>
    </location>
</feature>
<feature type="coiled-coil region" evidence="1">
    <location>
        <begin position="1402"/>
        <end position="1579"/>
    </location>
</feature>
<keyword evidence="5" id="KW-1185">Reference proteome</keyword>